<organism evidence="1 2">
    <name type="scientific">Actinokineospora diospyrosa</name>
    <dbReference type="NCBI Taxonomy" id="103728"/>
    <lineage>
        <taxon>Bacteria</taxon>
        <taxon>Bacillati</taxon>
        <taxon>Actinomycetota</taxon>
        <taxon>Actinomycetes</taxon>
        <taxon>Pseudonocardiales</taxon>
        <taxon>Pseudonocardiaceae</taxon>
        <taxon>Actinokineospora</taxon>
    </lineage>
</organism>
<dbReference type="EMBL" id="JAMTCO010000016">
    <property type="protein sequence ID" value="MCP2273265.1"/>
    <property type="molecule type" value="Genomic_DNA"/>
</dbReference>
<dbReference type="RefSeq" id="WP_253890461.1">
    <property type="nucleotide sequence ID" value="NZ_BAAAVB010000003.1"/>
</dbReference>
<keyword evidence="2" id="KW-1185">Reference proteome</keyword>
<evidence type="ECO:0000313" key="1">
    <source>
        <dbReference type="EMBL" id="MCP2273265.1"/>
    </source>
</evidence>
<gene>
    <name evidence="1" type="ORF">LV75_005794</name>
</gene>
<protein>
    <submittedName>
        <fullName evidence="1">Uncharacterized protein</fullName>
    </submittedName>
</protein>
<accession>A0ABT1IKT9</accession>
<evidence type="ECO:0000313" key="2">
    <source>
        <dbReference type="Proteomes" id="UP001205185"/>
    </source>
</evidence>
<reference evidence="1 2" key="1">
    <citation type="submission" date="2022-06" db="EMBL/GenBank/DDBJ databases">
        <title>Genomic Encyclopedia of Archaeal and Bacterial Type Strains, Phase II (KMG-II): from individual species to whole genera.</title>
        <authorList>
            <person name="Goeker M."/>
        </authorList>
    </citation>
    <scope>NUCLEOTIDE SEQUENCE [LARGE SCALE GENOMIC DNA]</scope>
    <source>
        <strain evidence="1 2">DSM 44255</strain>
    </source>
</reference>
<sequence length="239" mass="26243">MSDVELVERVLGEIIADRRTAWAVVEQAALGVVALASFNRWAMDLKGGAPFRTSDYFDCLAAVEGHYERVAAICAAYLVDRDAGRFVEDMARPIRSMWCFVSTGSPCPIDDDSPPWRLPPVDGPDMGPKRKAGIFRADAEVRWTPESTLRLLPPDGVPTRHHATVVPAPHGDDAPASATRLTVFFRKVDELEDGAWMCRANFVESDLARPHLHVGATLLVLVGQRITGTVRITALHGEF</sequence>
<proteinExistence type="predicted"/>
<name>A0ABT1IKT9_9PSEU</name>
<comment type="caution">
    <text evidence="1">The sequence shown here is derived from an EMBL/GenBank/DDBJ whole genome shotgun (WGS) entry which is preliminary data.</text>
</comment>
<dbReference type="Proteomes" id="UP001205185">
    <property type="component" value="Unassembled WGS sequence"/>
</dbReference>